<sequence>MELSEVKKNLNREVLYGNNRYLLTGVILRLDKKTRKFYYTAELFDLYSKRSLLYCALEKIQKLGG</sequence>
<protein>
    <submittedName>
        <fullName evidence="1">Uncharacterized protein</fullName>
    </submittedName>
</protein>
<proteinExistence type="predicted"/>
<evidence type="ECO:0000313" key="1">
    <source>
        <dbReference type="EMBL" id="DAD71752.1"/>
    </source>
</evidence>
<dbReference type="EMBL" id="BK015887">
    <property type="protein sequence ID" value="DAD71752.1"/>
    <property type="molecule type" value="Genomic_DNA"/>
</dbReference>
<reference evidence="1" key="1">
    <citation type="journal article" date="2021" name="Proc. Natl. Acad. Sci. U.S.A.">
        <title>A Catalog of Tens of Thousands of Viruses from Human Metagenomes Reveals Hidden Associations with Chronic Diseases.</title>
        <authorList>
            <person name="Tisza M.J."/>
            <person name="Buck C.B."/>
        </authorList>
    </citation>
    <scope>NUCLEOTIDE SEQUENCE</scope>
    <source>
        <strain evidence="1">Cto6l14</strain>
    </source>
</reference>
<organism evidence="1">
    <name type="scientific">Siphoviridae sp. cto6l14</name>
    <dbReference type="NCBI Taxonomy" id="2827590"/>
    <lineage>
        <taxon>Viruses</taxon>
        <taxon>Duplodnaviria</taxon>
        <taxon>Heunggongvirae</taxon>
        <taxon>Uroviricota</taxon>
        <taxon>Caudoviricetes</taxon>
    </lineage>
</organism>
<accession>A0A8S5LPD2</accession>
<name>A0A8S5LPD2_9CAUD</name>